<sequence length="841" mass="93995">MTTEVGSASEVKKESDQLGADATKEKPKEVAENQQNQTSDPEEEKGSQSSPPAESQSSPRRQKKEKDPSESRGISRFIPPWLKKQKSYTLVAAKDGGDKKEPAQPVVGEQVLDKEESLPEEERRAKGDAEETAQRKQQEIKVDVKEEKPLQLVEEVSKEREEEKVKEIQEAEFMDEAAKRETKEVQTNELRAEKASLKAPKKTKTVQCKVTLLDGSEYSCDLEKRAKGQVLFDKVCEHLNLLEKDYFGLVFQENPEQKNWLDPAKEIKRQLRNLPWLFSFNVKFYPPDPSQLTEDITRYFLCLQLRQDIASGRLPCSFVTHALLGSYTLQAELGDYDPEEHASHDLSDFQFAPTQTKELEEKVAELHKTHRGLSPAQADSQFLENAKRLSMYGVDLHHAKDSEGVDIKLGVCANGLLIYKDRLRINRFAWPKILKISYKRSNFYIKVRPAELEQFESTIGFKLPNHRAAKRLWKVCVEHHTFYRLVSPEQPPKAKFLTLGSKFRYSGRTQAQTRQASSLIDRPAPHFERTSSKRVSRSLDGAPIDAVDQSLMKDFPGPAGEVSAPGPGVVSTAVVQDGDGRRDLRSPAKVPHMPLIEGKSKGDHLFKDILSMKEKHQMVAARTVEEKTQEADKSLEEEITSILFSEKGFSDSMKASFSSATTWTAEGTVVNSNAPSEKLSSPFSRLPERRAPESEGPCAGATDAVKPPVVKTEMVTISDASQRTEISTKEVPIVQTETKTITYESPQIDGGAGGDSGTLLTAQTITSESVSTTTTTHITKTVKGGISETRIEKRIVITGDADIDHDQALAQAIREAREQHPDMSVTRVVVHKETELEEGEE</sequence>
<evidence type="ECO:0000256" key="10">
    <source>
        <dbReference type="ARBA" id="ARBA00054563"/>
    </source>
</evidence>
<dbReference type="PROSITE" id="PS00661">
    <property type="entry name" value="FERM_2"/>
    <property type="match status" value="1"/>
</dbReference>
<evidence type="ECO:0000256" key="5">
    <source>
        <dbReference type="ARBA" id="ARBA00023203"/>
    </source>
</evidence>
<dbReference type="Proteomes" id="UP000314981">
    <property type="component" value="Chromosome 9"/>
</dbReference>
<dbReference type="CDD" id="cd13184">
    <property type="entry name" value="FERM_C_4_1_family"/>
    <property type="match status" value="1"/>
</dbReference>
<dbReference type="InterPro" id="IPR019749">
    <property type="entry name" value="Band_41_domain"/>
</dbReference>
<comment type="subcellular location">
    <subcellularLocation>
        <location evidence="2">Cytoplasm</location>
        <location evidence="2">Cell cortex</location>
    </subcellularLocation>
    <subcellularLocation>
        <location evidence="1">Cytoplasm</location>
        <location evidence="1">Cytoskeleton</location>
    </subcellularLocation>
</comment>
<dbReference type="GO" id="GO:0005938">
    <property type="term" value="C:cell cortex"/>
    <property type="evidence" value="ECO:0007669"/>
    <property type="project" value="UniProtKB-SubCell"/>
</dbReference>
<dbReference type="FunFam" id="2.30.29.30:FF:000001">
    <property type="entry name" value="Erythrocyte membrane protein band 4.1"/>
    <property type="match status" value="1"/>
</dbReference>
<dbReference type="InterPro" id="IPR014352">
    <property type="entry name" value="FERM/acyl-CoA-bd_prot_sf"/>
</dbReference>
<dbReference type="GO" id="GO:0005198">
    <property type="term" value="F:structural molecule activity"/>
    <property type="evidence" value="ECO:0007669"/>
    <property type="project" value="InterPro"/>
</dbReference>
<evidence type="ECO:0000256" key="2">
    <source>
        <dbReference type="ARBA" id="ARBA00004544"/>
    </source>
</evidence>
<evidence type="ECO:0000256" key="9">
    <source>
        <dbReference type="ARBA" id="ARBA00032586"/>
    </source>
</evidence>
<feature type="compositionally biased region" description="Basic and acidic residues" evidence="12">
    <location>
        <begin position="10"/>
        <end position="31"/>
    </location>
</feature>
<feature type="region of interest" description="Disordered" evidence="12">
    <location>
        <begin position="672"/>
        <end position="704"/>
    </location>
</feature>
<dbReference type="CDD" id="cd17202">
    <property type="entry name" value="FERM_F1_EPB41L2"/>
    <property type="match status" value="1"/>
</dbReference>
<evidence type="ECO:0000256" key="4">
    <source>
        <dbReference type="ARBA" id="ARBA00022553"/>
    </source>
</evidence>
<dbReference type="Pfam" id="PF05902">
    <property type="entry name" value="4_1_CTD"/>
    <property type="match status" value="1"/>
</dbReference>
<evidence type="ECO:0000256" key="6">
    <source>
        <dbReference type="ARBA" id="ARBA00023212"/>
    </source>
</evidence>
<protein>
    <recommendedName>
        <fullName evidence="7">Protein 4.1</fullName>
    </recommendedName>
    <alternativeName>
        <fullName evidence="11">4.1R</fullName>
    </alternativeName>
    <alternativeName>
        <fullName evidence="8">Band 4.1</fullName>
    </alternativeName>
    <alternativeName>
        <fullName evidence="9">Erythrocyte membrane protein band 4.1</fullName>
    </alternativeName>
</protein>
<dbReference type="Gene3D" id="3.10.20.90">
    <property type="entry name" value="Phosphatidylinositol 3-kinase Catalytic Subunit, Chain A, domain 1"/>
    <property type="match status" value="1"/>
</dbReference>
<proteinExistence type="predicted"/>
<dbReference type="SMART" id="SM00295">
    <property type="entry name" value="B41"/>
    <property type="match status" value="1"/>
</dbReference>
<dbReference type="SUPFAM" id="SSF54236">
    <property type="entry name" value="Ubiquitin-like"/>
    <property type="match status" value="1"/>
</dbReference>
<dbReference type="SMART" id="SM01195">
    <property type="entry name" value="FA"/>
    <property type="match status" value="1"/>
</dbReference>
<dbReference type="Pfam" id="PF09380">
    <property type="entry name" value="FERM_C"/>
    <property type="match status" value="1"/>
</dbReference>
<evidence type="ECO:0000313" key="14">
    <source>
        <dbReference type="Ensembl" id="ENSBIXP00000036542.1"/>
    </source>
</evidence>
<dbReference type="InterPro" id="IPR018980">
    <property type="entry name" value="FERM_PH-like_C"/>
</dbReference>
<dbReference type="InterPro" id="IPR019748">
    <property type="entry name" value="FERM_central"/>
</dbReference>
<accession>A0A4W2EAS2</accession>
<dbReference type="GO" id="GO:0005886">
    <property type="term" value="C:plasma membrane"/>
    <property type="evidence" value="ECO:0007669"/>
    <property type="project" value="TreeGrafter"/>
</dbReference>
<dbReference type="GO" id="GO:0031032">
    <property type="term" value="P:actomyosin structure organization"/>
    <property type="evidence" value="ECO:0007669"/>
    <property type="project" value="TreeGrafter"/>
</dbReference>
<evidence type="ECO:0000256" key="3">
    <source>
        <dbReference type="ARBA" id="ARBA00022490"/>
    </source>
</evidence>
<keyword evidence="4" id="KW-0597">Phosphoprotein</keyword>
<dbReference type="PROSITE" id="PS00660">
    <property type="entry name" value="FERM_1"/>
    <property type="match status" value="1"/>
</dbReference>
<dbReference type="PRINTS" id="PR00661">
    <property type="entry name" value="ERMFAMILY"/>
</dbReference>
<feature type="region of interest" description="Disordered" evidence="12">
    <location>
        <begin position="512"/>
        <end position="537"/>
    </location>
</feature>
<reference evidence="14" key="3">
    <citation type="submission" date="2025-09" db="UniProtKB">
        <authorList>
            <consortium name="Ensembl"/>
        </authorList>
    </citation>
    <scope>IDENTIFICATION</scope>
</reference>
<dbReference type="GO" id="GO:0005856">
    <property type="term" value="C:cytoskeleton"/>
    <property type="evidence" value="ECO:0007669"/>
    <property type="project" value="UniProtKB-SubCell"/>
</dbReference>
<dbReference type="PIRSF" id="PIRSF002304">
    <property type="entry name" value="Membrane_skeletal_4_1"/>
    <property type="match status" value="1"/>
</dbReference>
<dbReference type="CDD" id="cd14473">
    <property type="entry name" value="FERM_B-lobe"/>
    <property type="match status" value="1"/>
</dbReference>
<evidence type="ECO:0000313" key="15">
    <source>
        <dbReference type="Proteomes" id="UP000314981"/>
    </source>
</evidence>
<dbReference type="Pfam" id="PF08736">
    <property type="entry name" value="FA"/>
    <property type="match status" value="1"/>
</dbReference>
<dbReference type="PRINTS" id="PR00935">
    <property type="entry name" value="BAND41"/>
</dbReference>
<evidence type="ECO:0000256" key="11">
    <source>
        <dbReference type="ARBA" id="ARBA00078357"/>
    </source>
</evidence>
<dbReference type="SMART" id="SM01196">
    <property type="entry name" value="FERM_C"/>
    <property type="match status" value="1"/>
</dbReference>
<dbReference type="InterPro" id="IPR019747">
    <property type="entry name" value="FERM_CS"/>
</dbReference>
<dbReference type="InterPro" id="IPR000798">
    <property type="entry name" value="Ez/rad/moesin-like"/>
</dbReference>
<dbReference type="InterPro" id="IPR000299">
    <property type="entry name" value="FERM_domain"/>
</dbReference>
<dbReference type="PANTHER" id="PTHR23280:SF17">
    <property type="entry name" value="BAND 4.1-LIKE PROTEIN 2"/>
    <property type="match status" value="1"/>
</dbReference>
<dbReference type="SUPFAM" id="SSF50729">
    <property type="entry name" value="PH domain-like"/>
    <property type="match status" value="1"/>
</dbReference>
<reference evidence="14 15" key="1">
    <citation type="submission" date="2018-11" db="EMBL/GenBank/DDBJ databases">
        <title>Haplotype-resolved cattle genomes.</title>
        <authorList>
            <person name="Low W.Y."/>
            <person name="Tearle R."/>
            <person name="Bickhart D.M."/>
            <person name="Rosen B.D."/>
            <person name="Koren S."/>
            <person name="Rhie A."/>
            <person name="Hiendleder S."/>
            <person name="Phillippy A.M."/>
            <person name="Smith T.P.L."/>
            <person name="Williams J.L."/>
        </authorList>
    </citation>
    <scope>NUCLEOTIDE SEQUENCE [LARGE SCALE GENOMIC DNA]</scope>
</reference>
<comment type="function">
    <text evidence="10">Protein 4.1 is a major structural element of the erythrocyte membrane skeleton. It plays a key role in regulating membrane physical properties of mechanical stability and deformability by stabilizing spectrin-actin interaction. Recruits DLG1 to membranes. Required for dynein-dynactin complex and NUMA1 recruitment at the mitotic cell cortex during anaphase.</text>
</comment>
<dbReference type="Pfam" id="PF09379">
    <property type="entry name" value="FERM_N"/>
    <property type="match status" value="1"/>
</dbReference>
<feature type="compositionally biased region" description="Low complexity" evidence="12">
    <location>
        <begin position="47"/>
        <end position="59"/>
    </location>
</feature>
<dbReference type="AlphaFoldDB" id="A0A4W2EAS2"/>
<evidence type="ECO:0000256" key="7">
    <source>
        <dbReference type="ARBA" id="ARBA00023658"/>
    </source>
</evidence>
<dbReference type="SUPFAM" id="SSF47031">
    <property type="entry name" value="Second domain of FERM"/>
    <property type="match status" value="1"/>
</dbReference>
<dbReference type="Gene3D" id="1.20.80.10">
    <property type="match status" value="1"/>
</dbReference>
<feature type="compositionally biased region" description="Basic and acidic residues" evidence="12">
    <location>
        <begin position="111"/>
        <end position="142"/>
    </location>
</feature>
<keyword evidence="15" id="KW-1185">Reference proteome</keyword>
<dbReference type="InterPro" id="IPR035963">
    <property type="entry name" value="FERM_2"/>
</dbReference>
<feature type="compositionally biased region" description="Polar residues" evidence="12">
    <location>
        <begin position="672"/>
        <end position="683"/>
    </location>
</feature>
<name>A0A4W2EAS2_BOBOX</name>
<dbReference type="PROSITE" id="PS50057">
    <property type="entry name" value="FERM_3"/>
    <property type="match status" value="1"/>
</dbReference>
<gene>
    <name evidence="14" type="primary">EPB41L2</name>
</gene>
<keyword evidence="5" id="KW-0009">Actin-binding</keyword>
<dbReference type="InterPro" id="IPR011993">
    <property type="entry name" value="PH-like_dom_sf"/>
</dbReference>
<organism evidence="14 15">
    <name type="scientific">Bos indicus x Bos taurus</name>
    <name type="common">Hybrid cattle</name>
    <dbReference type="NCBI Taxonomy" id="30522"/>
    <lineage>
        <taxon>Eukaryota</taxon>
        <taxon>Metazoa</taxon>
        <taxon>Chordata</taxon>
        <taxon>Craniata</taxon>
        <taxon>Vertebrata</taxon>
        <taxon>Euteleostomi</taxon>
        <taxon>Mammalia</taxon>
        <taxon>Eutheria</taxon>
        <taxon>Laurasiatheria</taxon>
        <taxon>Artiodactyla</taxon>
        <taxon>Ruminantia</taxon>
        <taxon>Pecora</taxon>
        <taxon>Bovidae</taxon>
        <taxon>Bovinae</taxon>
        <taxon>Bos</taxon>
    </lineage>
</organism>
<dbReference type="InterPro" id="IPR029071">
    <property type="entry name" value="Ubiquitin-like_domsf"/>
</dbReference>
<dbReference type="FunFam" id="3.10.20.90:FF:000002">
    <property type="entry name" value="Erythrocyte protein band 4.1-like 3"/>
    <property type="match status" value="1"/>
</dbReference>
<dbReference type="PANTHER" id="PTHR23280">
    <property type="entry name" value="4.1 G PROTEIN"/>
    <property type="match status" value="1"/>
</dbReference>
<dbReference type="InterPro" id="IPR018979">
    <property type="entry name" value="FERM_N"/>
</dbReference>
<keyword evidence="3" id="KW-0963">Cytoplasm</keyword>
<reference evidence="14" key="2">
    <citation type="submission" date="2025-08" db="UniProtKB">
        <authorList>
            <consortium name="Ensembl"/>
        </authorList>
    </citation>
    <scope>IDENTIFICATION</scope>
</reference>
<dbReference type="Pfam" id="PF00373">
    <property type="entry name" value="FERM_M"/>
    <property type="match status" value="1"/>
</dbReference>
<evidence type="ECO:0000256" key="8">
    <source>
        <dbReference type="ARBA" id="ARBA00030419"/>
    </source>
</evidence>
<evidence type="ECO:0000259" key="13">
    <source>
        <dbReference type="PROSITE" id="PS50057"/>
    </source>
</evidence>
<dbReference type="InterPro" id="IPR008379">
    <property type="entry name" value="Band_4.1_C"/>
</dbReference>
<dbReference type="GO" id="GO:0003779">
    <property type="term" value="F:actin binding"/>
    <property type="evidence" value="ECO:0007669"/>
    <property type="project" value="UniProtKB-KW"/>
</dbReference>
<dbReference type="Gene3D" id="2.30.29.30">
    <property type="entry name" value="Pleckstrin-homology domain (PH domain)/Phosphotyrosine-binding domain (PTB)"/>
    <property type="match status" value="1"/>
</dbReference>
<dbReference type="FunFam" id="1.20.80.10:FF:000001">
    <property type="entry name" value="Erythrocyte membrane protein band 4.1"/>
    <property type="match status" value="1"/>
</dbReference>
<evidence type="ECO:0000256" key="1">
    <source>
        <dbReference type="ARBA" id="ARBA00004245"/>
    </source>
</evidence>
<feature type="domain" description="FERM" evidence="13">
    <location>
        <begin position="206"/>
        <end position="487"/>
    </location>
</feature>
<keyword evidence="6" id="KW-0206">Cytoskeleton</keyword>
<dbReference type="InterPro" id="IPR014847">
    <property type="entry name" value="FA"/>
</dbReference>
<feature type="region of interest" description="Disordered" evidence="12">
    <location>
        <begin position="1"/>
        <end position="142"/>
    </location>
</feature>
<evidence type="ECO:0000256" key="12">
    <source>
        <dbReference type="SAM" id="MobiDB-lite"/>
    </source>
</evidence>
<dbReference type="Ensembl" id="ENSBIXT00000047068.1">
    <property type="protein sequence ID" value="ENSBIXP00000036542.1"/>
    <property type="gene ID" value="ENSBIXG00000020062.1"/>
</dbReference>